<evidence type="ECO:0000313" key="1">
    <source>
        <dbReference type="EMBL" id="CAA9251391.1"/>
    </source>
</evidence>
<dbReference type="EMBL" id="CADCTO010000249">
    <property type="protein sequence ID" value="CAA9251391.1"/>
    <property type="molecule type" value="Genomic_DNA"/>
</dbReference>
<organism evidence="1">
    <name type="scientific">uncultured Armatimonadetes bacterium</name>
    <dbReference type="NCBI Taxonomy" id="157466"/>
    <lineage>
        <taxon>Bacteria</taxon>
        <taxon>Bacillati</taxon>
        <taxon>Armatimonadota</taxon>
        <taxon>environmental samples</taxon>
    </lineage>
</organism>
<gene>
    <name evidence="1" type="ORF">AVDCRST_MAG63-2016</name>
</gene>
<accession>A0A6J4IIH0</accession>
<protein>
    <recommendedName>
        <fullName evidence="2">PD-(D/E)XK endonuclease-like domain-containing protein</fullName>
    </recommendedName>
</protein>
<sequence length="146" mass="16237">MYRAAAEEIVRSARAPLRTTEPEPLTVALEHGTISVKPDRVEGPDRLECQTFRRPPKDGKADPEQRHSLLREAAERHNRAGGEVVLHLRYLRSGESVPLSDKPKQRQKHLAAYDGALRGVRSGEFPAAPKDGDECPACPYFFICPA</sequence>
<reference evidence="1" key="1">
    <citation type="submission" date="2020-02" db="EMBL/GenBank/DDBJ databases">
        <authorList>
            <person name="Meier V. D."/>
        </authorList>
    </citation>
    <scope>NUCLEOTIDE SEQUENCE</scope>
    <source>
        <strain evidence="1">AVDCRST_MAG63</strain>
    </source>
</reference>
<proteinExistence type="predicted"/>
<evidence type="ECO:0008006" key="2">
    <source>
        <dbReference type="Google" id="ProtNLM"/>
    </source>
</evidence>
<name>A0A6J4IIH0_9BACT</name>
<dbReference type="AlphaFoldDB" id="A0A6J4IIH0"/>